<keyword evidence="3" id="KW-1185">Reference proteome</keyword>
<reference evidence="2 3" key="2">
    <citation type="submission" date="2020-07" db="EMBL/GenBank/DDBJ databases">
        <title>Genome assembly of wild tea tree DASZ reveals pedigree and selection history of tea varieties.</title>
        <authorList>
            <person name="Zhang W."/>
        </authorList>
    </citation>
    <scope>NUCLEOTIDE SEQUENCE [LARGE SCALE GENOMIC DNA]</scope>
    <source>
        <strain evidence="3">cv. G240</strain>
        <tissue evidence="2">Leaf</tissue>
    </source>
</reference>
<evidence type="ECO:0000313" key="2">
    <source>
        <dbReference type="EMBL" id="KAF5932892.1"/>
    </source>
</evidence>
<dbReference type="Proteomes" id="UP000593564">
    <property type="component" value="Unassembled WGS sequence"/>
</dbReference>
<dbReference type="AlphaFoldDB" id="A0A7J7FX17"/>
<reference evidence="3" key="1">
    <citation type="journal article" date="2020" name="Nat. Commun.">
        <title>Genome assembly of wild tea tree DASZ reveals pedigree and selection history of tea varieties.</title>
        <authorList>
            <person name="Zhang W."/>
            <person name="Zhang Y."/>
            <person name="Qiu H."/>
            <person name="Guo Y."/>
            <person name="Wan H."/>
            <person name="Zhang X."/>
            <person name="Scossa F."/>
            <person name="Alseekh S."/>
            <person name="Zhang Q."/>
            <person name="Wang P."/>
            <person name="Xu L."/>
            <person name="Schmidt M.H."/>
            <person name="Jia X."/>
            <person name="Li D."/>
            <person name="Zhu A."/>
            <person name="Guo F."/>
            <person name="Chen W."/>
            <person name="Ni D."/>
            <person name="Usadel B."/>
            <person name="Fernie A.R."/>
            <person name="Wen W."/>
        </authorList>
    </citation>
    <scope>NUCLEOTIDE SEQUENCE [LARGE SCALE GENOMIC DNA]</scope>
    <source>
        <strain evidence="3">cv. G240</strain>
    </source>
</reference>
<feature type="compositionally biased region" description="Basic residues" evidence="1">
    <location>
        <begin position="109"/>
        <end position="118"/>
    </location>
</feature>
<comment type="caution">
    <text evidence="2">The sequence shown here is derived from an EMBL/GenBank/DDBJ whole genome shotgun (WGS) entry which is preliminary data.</text>
</comment>
<organism evidence="2 3">
    <name type="scientific">Camellia sinensis</name>
    <name type="common">Tea plant</name>
    <name type="synonym">Thea sinensis</name>
    <dbReference type="NCBI Taxonomy" id="4442"/>
    <lineage>
        <taxon>Eukaryota</taxon>
        <taxon>Viridiplantae</taxon>
        <taxon>Streptophyta</taxon>
        <taxon>Embryophyta</taxon>
        <taxon>Tracheophyta</taxon>
        <taxon>Spermatophyta</taxon>
        <taxon>Magnoliopsida</taxon>
        <taxon>eudicotyledons</taxon>
        <taxon>Gunneridae</taxon>
        <taxon>Pentapetalae</taxon>
        <taxon>asterids</taxon>
        <taxon>Ericales</taxon>
        <taxon>Theaceae</taxon>
        <taxon>Camellia</taxon>
    </lineage>
</organism>
<evidence type="ECO:0000313" key="3">
    <source>
        <dbReference type="Proteomes" id="UP000593564"/>
    </source>
</evidence>
<sequence length="128" mass="14602">MNEIMLVSVSTEKDPGLIQTGFTLSSARAICRFLKNFQKIKCFAQSCEDLCGIALEIVQPRIALSLETRPLCFQTLNLNSEGSKVDYDVRPVWPDSKQPSDKRQESQIKKIRPRQKKLAKLEQKYPSN</sequence>
<evidence type="ECO:0000256" key="1">
    <source>
        <dbReference type="SAM" id="MobiDB-lite"/>
    </source>
</evidence>
<dbReference type="EMBL" id="JACBKZ010000014">
    <property type="protein sequence ID" value="KAF5932892.1"/>
    <property type="molecule type" value="Genomic_DNA"/>
</dbReference>
<feature type="compositionally biased region" description="Basic and acidic residues" evidence="1">
    <location>
        <begin position="98"/>
        <end position="108"/>
    </location>
</feature>
<protein>
    <submittedName>
        <fullName evidence="2">Uncharacterized protein</fullName>
    </submittedName>
</protein>
<feature type="compositionally biased region" description="Basic and acidic residues" evidence="1">
    <location>
        <begin position="119"/>
        <end position="128"/>
    </location>
</feature>
<accession>A0A7J7FX17</accession>
<feature type="region of interest" description="Disordered" evidence="1">
    <location>
        <begin position="89"/>
        <end position="128"/>
    </location>
</feature>
<proteinExistence type="predicted"/>
<gene>
    <name evidence="2" type="ORF">HYC85_029063</name>
</gene>
<name>A0A7J7FX17_CAMSI</name>